<dbReference type="Proteomes" id="UP001206890">
    <property type="component" value="Unassembled WGS sequence"/>
</dbReference>
<dbReference type="InterPro" id="IPR011047">
    <property type="entry name" value="Quinoprotein_ADH-like_sf"/>
</dbReference>
<keyword evidence="2" id="KW-0812">Transmembrane</keyword>
<feature type="transmembrane region" description="Helical" evidence="2">
    <location>
        <begin position="28"/>
        <end position="47"/>
    </location>
</feature>
<dbReference type="SUPFAM" id="SSF50998">
    <property type="entry name" value="Quinoprotein alcohol dehydrogenase-like"/>
    <property type="match status" value="1"/>
</dbReference>
<dbReference type="RefSeq" id="WP_070719706.1">
    <property type="nucleotide sequence ID" value="NZ_JALXRO010000073.1"/>
</dbReference>
<sequence>MRASDDAPTGRRRPRRGVPSERRTRRDLVTAAVITVVMAVAAGGVLLTGSAARSDFSAAGAGQPVYGPATAPPTSLRALWSQPSADPGAPLTTKGNLVTVTDDGTLVGRDAGSGEQTWSYSHAGPLCAATFYADILAAAFDGAAGCSDVTALDPTTQQYSSTRQSAFPDTMQLTSTWRHALASSPARLEIWRDDLVRTVEYGAVEAPQEADMQPRTGCTLGTADLTDERFAVAERCPGDDSARLTLSETVPEDSRKPEEIASDTTGADGLWIIDVSDDGVLALTDRGGAWAVEWFTAPRDYAPVLPLPAEPAAKPDPRTVAGDDTQARWFDGTATHAFSAVTGAHSWTAPATTGPGLTGGWSPDPDVATSRDWVLVPDAGGFRVLERDTGAGNRQVPITPGEGAGEEPSGGGPTSGGGPSVGGGKGVTGLSQIGDILYERRDGAVHAYKMLA</sequence>
<evidence type="ECO:0000313" key="3">
    <source>
        <dbReference type="EMBL" id="MCT2117626.1"/>
    </source>
</evidence>
<keyword evidence="2" id="KW-1133">Transmembrane helix</keyword>
<dbReference type="EMBL" id="JALXTC010000028">
    <property type="protein sequence ID" value="MCT2117626.1"/>
    <property type="molecule type" value="Genomic_DNA"/>
</dbReference>
<dbReference type="AlphaFoldDB" id="A0AAW5Q8X4"/>
<reference evidence="3" key="1">
    <citation type="submission" date="2022-04" db="EMBL/GenBank/DDBJ databases">
        <title>Human microbiome associated bacterial genomes.</title>
        <authorList>
            <person name="Sandstrom S."/>
            <person name="Salamzade R."/>
            <person name="Kalan L.R."/>
        </authorList>
    </citation>
    <scope>NUCLEOTIDE SEQUENCE</scope>
    <source>
        <strain evidence="3">P3-SID1762</strain>
    </source>
</reference>
<feature type="region of interest" description="Disordered" evidence="1">
    <location>
        <begin position="386"/>
        <end position="426"/>
    </location>
</feature>
<keyword evidence="2" id="KW-0472">Membrane</keyword>
<accession>A0AAW5Q8X4</accession>
<feature type="region of interest" description="Disordered" evidence="1">
    <location>
        <begin position="1"/>
        <end position="24"/>
    </location>
</feature>
<evidence type="ECO:0000256" key="2">
    <source>
        <dbReference type="SAM" id="Phobius"/>
    </source>
</evidence>
<protein>
    <submittedName>
        <fullName evidence="3">PQQ-binding-like beta-propeller repeat protein</fullName>
    </submittedName>
</protein>
<feature type="compositionally biased region" description="Gly residues" evidence="1">
    <location>
        <begin position="408"/>
        <end position="426"/>
    </location>
</feature>
<gene>
    <name evidence="3" type="ORF">M3D93_07625</name>
</gene>
<organism evidence="3 4">
    <name type="scientific">Dietzia cinnamea</name>
    <dbReference type="NCBI Taxonomy" id="321318"/>
    <lineage>
        <taxon>Bacteria</taxon>
        <taxon>Bacillati</taxon>
        <taxon>Actinomycetota</taxon>
        <taxon>Actinomycetes</taxon>
        <taxon>Mycobacteriales</taxon>
        <taxon>Dietziaceae</taxon>
        <taxon>Dietzia</taxon>
    </lineage>
</organism>
<comment type="caution">
    <text evidence="3">The sequence shown here is derived from an EMBL/GenBank/DDBJ whole genome shotgun (WGS) entry which is preliminary data.</text>
</comment>
<evidence type="ECO:0000313" key="4">
    <source>
        <dbReference type="Proteomes" id="UP001206890"/>
    </source>
</evidence>
<evidence type="ECO:0000256" key="1">
    <source>
        <dbReference type="SAM" id="MobiDB-lite"/>
    </source>
</evidence>
<name>A0AAW5Q8X4_9ACTN</name>
<proteinExistence type="predicted"/>